<gene>
    <name evidence="2" type="ORF">Aau02nite_84710</name>
</gene>
<reference evidence="2" key="1">
    <citation type="submission" date="2021-03" db="EMBL/GenBank/DDBJ databases">
        <title>Whole genome shotgun sequence of Actinoplanes auranticolor NBRC 12245.</title>
        <authorList>
            <person name="Komaki H."/>
            <person name="Tamura T."/>
        </authorList>
    </citation>
    <scope>NUCLEOTIDE SEQUENCE</scope>
    <source>
        <strain evidence="2">NBRC 12245</strain>
    </source>
</reference>
<feature type="transmembrane region" description="Helical" evidence="1">
    <location>
        <begin position="159"/>
        <end position="182"/>
    </location>
</feature>
<keyword evidence="1" id="KW-0472">Membrane</keyword>
<keyword evidence="1" id="KW-0812">Transmembrane</keyword>
<keyword evidence="1" id="KW-1133">Transmembrane helix</keyword>
<feature type="transmembrane region" description="Helical" evidence="1">
    <location>
        <begin position="194"/>
        <end position="217"/>
    </location>
</feature>
<dbReference type="RefSeq" id="WP_345476099.1">
    <property type="nucleotide sequence ID" value="NZ_BAABEA010000002.1"/>
</dbReference>
<evidence type="ECO:0000256" key="1">
    <source>
        <dbReference type="SAM" id="Phobius"/>
    </source>
</evidence>
<proteinExistence type="predicted"/>
<feature type="transmembrane region" description="Helical" evidence="1">
    <location>
        <begin position="20"/>
        <end position="39"/>
    </location>
</feature>
<feature type="transmembrane region" description="Helical" evidence="1">
    <location>
        <begin position="78"/>
        <end position="95"/>
    </location>
</feature>
<keyword evidence="3" id="KW-1185">Reference proteome</keyword>
<name>A0A919VY83_9ACTN</name>
<dbReference type="Proteomes" id="UP000681340">
    <property type="component" value="Unassembled WGS sequence"/>
</dbReference>
<organism evidence="2 3">
    <name type="scientific">Actinoplanes auranticolor</name>
    <dbReference type="NCBI Taxonomy" id="47988"/>
    <lineage>
        <taxon>Bacteria</taxon>
        <taxon>Bacillati</taxon>
        <taxon>Actinomycetota</taxon>
        <taxon>Actinomycetes</taxon>
        <taxon>Micromonosporales</taxon>
        <taxon>Micromonosporaceae</taxon>
        <taxon>Actinoplanes</taxon>
    </lineage>
</organism>
<dbReference type="EMBL" id="BOQL01000080">
    <property type="protein sequence ID" value="GIM79225.1"/>
    <property type="molecule type" value="Genomic_DNA"/>
</dbReference>
<evidence type="ECO:0000313" key="3">
    <source>
        <dbReference type="Proteomes" id="UP000681340"/>
    </source>
</evidence>
<feature type="transmembrane region" description="Helical" evidence="1">
    <location>
        <begin position="229"/>
        <end position="249"/>
    </location>
</feature>
<feature type="transmembrane region" description="Helical" evidence="1">
    <location>
        <begin position="45"/>
        <end position="66"/>
    </location>
</feature>
<sequence length="291" mass="31221">MNGLKAIPDIRPPAVRVLTWLLVATAAATAGVELLNFWYAPEQGFGLAVRTGWALLRTLGWLILIWHVRRSRAVSRPLGLILAVTTIFAVGRLIVPRDGVPPLAGLVGFGALATLCLTVVVLLYRHPTVRGHLVRYPAKLVATRKGLEWRESAPRRPPVAAWVITARVAAFTYSPLILVPAVVSVGELGRKPEYILAVVFWIFVGIGASYAVLLTTFFLQRGKAWARQLMVWVSLGVLVIDLPLCYLLLGADGLIRDGAPLVAAAGLACYAVWRAGRTAAATESAAAAAPA</sequence>
<comment type="caution">
    <text evidence="2">The sequence shown here is derived from an EMBL/GenBank/DDBJ whole genome shotgun (WGS) entry which is preliminary data.</text>
</comment>
<protein>
    <submittedName>
        <fullName evidence="2">Uncharacterized protein</fullName>
    </submittedName>
</protein>
<evidence type="ECO:0000313" key="2">
    <source>
        <dbReference type="EMBL" id="GIM79225.1"/>
    </source>
</evidence>
<accession>A0A919VY83</accession>
<dbReference type="AlphaFoldDB" id="A0A919VY83"/>
<feature type="transmembrane region" description="Helical" evidence="1">
    <location>
        <begin position="101"/>
        <end position="124"/>
    </location>
</feature>